<comment type="caution">
    <text evidence="1">The sequence shown here is derived from an EMBL/GenBank/DDBJ whole genome shotgun (WGS) entry which is preliminary data.</text>
</comment>
<protein>
    <submittedName>
        <fullName evidence="1">Uncharacterized protein</fullName>
    </submittedName>
</protein>
<evidence type="ECO:0000313" key="2">
    <source>
        <dbReference type="Proteomes" id="UP001060085"/>
    </source>
</evidence>
<name>A0ACC0AD46_CATRO</name>
<organism evidence="1 2">
    <name type="scientific">Catharanthus roseus</name>
    <name type="common">Madagascar periwinkle</name>
    <name type="synonym">Vinca rosea</name>
    <dbReference type="NCBI Taxonomy" id="4058"/>
    <lineage>
        <taxon>Eukaryota</taxon>
        <taxon>Viridiplantae</taxon>
        <taxon>Streptophyta</taxon>
        <taxon>Embryophyta</taxon>
        <taxon>Tracheophyta</taxon>
        <taxon>Spermatophyta</taxon>
        <taxon>Magnoliopsida</taxon>
        <taxon>eudicotyledons</taxon>
        <taxon>Gunneridae</taxon>
        <taxon>Pentapetalae</taxon>
        <taxon>asterids</taxon>
        <taxon>lamiids</taxon>
        <taxon>Gentianales</taxon>
        <taxon>Apocynaceae</taxon>
        <taxon>Rauvolfioideae</taxon>
        <taxon>Vinceae</taxon>
        <taxon>Catharanthinae</taxon>
        <taxon>Catharanthus</taxon>
    </lineage>
</organism>
<dbReference type="Proteomes" id="UP001060085">
    <property type="component" value="Linkage Group LG06"/>
</dbReference>
<accession>A0ACC0AD46</accession>
<evidence type="ECO:0000313" key="1">
    <source>
        <dbReference type="EMBL" id="KAI5658858.1"/>
    </source>
</evidence>
<reference evidence="2" key="1">
    <citation type="journal article" date="2023" name="Nat. Plants">
        <title>Single-cell RNA sequencing provides a high-resolution roadmap for understanding the multicellular compartmentation of specialized metabolism.</title>
        <authorList>
            <person name="Sun S."/>
            <person name="Shen X."/>
            <person name="Li Y."/>
            <person name="Li Y."/>
            <person name="Wang S."/>
            <person name="Li R."/>
            <person name="Zhang H."/>
            <person name="Shen G."/>
            <person name="Guo B."/>
            <person name="Wei J."/>
            <person name="Xu J."/>
            <person name="St-Pierre B."/>
            <person name="Chen S."/>
            <person name="Sun C."/>
        </authorList>
    </citation>
    <scope>NUCLEOTIDE SEQUENCE [LARGE SCALE GENOMIC DNA]</scope>
</reference>
<proteinExistence type="predicted"/>
<dbReference type="EMBL" id="CM044706">
    <property type="protein sequence ID" value="KAI5658858.1"/>
    <property type="molecule type" value="Genomic_DNA"/>
</dbReference>
<sequence length="105" mass="12211">MNIRNCVIGTQHASHIEVWHQWRLHIRDGSVLVLENLSSPGKGYIRWYQDITRVYIGHPANRDTRTVGYQPAGVDRRMMTSMLRKRQLTTIHNRHGHVGGRDNSQ</sequence>
<keyword evidence="2" id="KW-1185">Reference proteome</keyword>
<gene>
    <name evidence="1" type="ORF">M9H77_27651</name>
</gene>